<gene>
    <name evidence="1" type="ORF">FA95DRAFT_97602</name>
</gene>
<name>A0ACB8RQ78_9AGAM</name>
<protein>
    <submittedName>
        <fullName evidence="1">Uncharacterized protein</fullName>
    </submittedName>
</protein>
<dbReference type="Proteomes" id="UP000814033">
    <property type="component" value="Unassembled WGS sequence"/>
</dbReference>
<sequence length="166" mass="18215">MSFINRSASRSLGTIKHLKSLGWLDRATISAPILRARSTLSAYLTTLPPCVPSTGISCPCASFALYTLNEIAVPAASSPAKPDCFSFSRQSRVSDGRAVPWSYQSQLVSCTWLQNITESYYAVFDKRVQVFHQPNAQLCTSPSDSVEAGSRKPLRQARNCQNGQHE</sequence>
<evidence type="ECO:0000313" key="2">
    <source>
        <dbReference type="Proteomes" id="UP000814033"/>
    </source>
</evidence>
<dbReference type="EMBL" id="MU275945">
    <property type="protein sequence ID" value="KAI0045668.1"/>
    <property type="molecule type" value="Genomic_DNA"/>
</dbReference>
<accession>A0ACB8RQ78</accession>
<evidence type="ECO:0000313" key="1">
    <source>
        <dbReference type="EMBL" id="KAI0045668.1"/>
    </source>
</evidence>
<reference evidence="1" key="1">
    <citation type="submission" date="2021-02" db="EMBL/GenBank/DDBJ databases">
        <authorList>
            <consortium name="DOE Joint Genome Institute"/>
            <person name="Ahrendt S."/>
            <person name="Looney B.P."/>
            <person name="Miyauchi S."/>
            <person name="Morin E."/>
            <person name="Drula E."/>
            <person name="Courty P.E."/>
            <person name="Chicoki N."/>
            <person name="Fauchery L."/>
            <person name="Kohler A."/>
            <person name="Kuo A."/>
            <person name="Labutti K."/>
            <person name="Pangilinan J."/>
            <person name="Lipzen A."/>
            <person name="Riley R."/>
            <person name="Andreopoulos W."/>
            <person name="He G."/>
            <person name="Johnson J."/>
            <person name="Barry K.W."/>
            <person name="Grigoriev I.V."/>
            <person name="Nagy L."/>
            <person name="Hibbett D."/>
            <person name="Henrissat B."/>
            <person name="Matheny P.B."/>
            <person name="Labbe J."/>
            <person name="Martin F."/>
        </authorList>
    </citation>
    <scope>NUCLEOTIDE SEQUENCE</scope>
    <source>
        <strain evidence="1">FP105234-sp</strain>
    </source>
</reference>
<comment type="caution">
    <text evidence="1">The sequence shown here is derived from an EMBL/GenBank/DDBJ whole genome shotgun (WGS) entry which is preliminary data.</text>
</comment>
<proteinExistence type="predicted"/>
<organism evidence="1 2">
    <name type="scientific">Auriscalpium vulgare</name>
    <dbReference type="NCBI Taxonomy" id="40419"/>
    <lineage>
        <taxon>Eukaryota</taxon>
        <taxon>Fungi</taxon>
        <taxon>Dikarya</taxon>
        <taxon>Basidiomycota</taxon>
        <taxon>Agaricomycotina</taxon>
        <taxon>Agaricomycetes</taxon>
        <taxon>Russulales</taxon>
        <taxon>Auriscalpiaceae</taxon>
        <taxon>Auriscalpium</taxon>
    </lineage>
</organism>
<keyword evidence="2" id="KW-1185">Reference proteome</keyword>
<reference evidence="1" key="2">
    <citation type="journal article" date="2022" name="New Phytol.">
        <title>Evolutionary transition to the ectomycorrhizal habit in the genomes of a hyperdiverse lineage of mushroom-forming fungi.</title>
        <authorList>
            <person name="Looney B."/>
            <person name="Miyauchi S."/>
            <person name="Morin E."/>
            <person name="Drula E."/>
            <person name="Courty P.E."/>
            <person name="Kohler A."/>
            <person name="Kuo A."/>
            <person name="LaButti K."/>
            <person name="Pangilinan J."/>
            <person name="Lipzen A."/>
            <person name="Riley R."/>
            <person name="Andreopoulos W."/>
            <person name="He G."/>
            <person name="Johnson J."/>
            <person name="Nolan M."/>
            <person name="Tritt A."/>
            <person name="Barry K.W."/>
            <person name="Grigoriev I.V."/>
            <person name="Nagy L.G."/>
            <person name="Hibbett D."/>
            <person name="Henrissat B."/>
            <person name="Matheny P.B."/>
            <person name="Labbe J."/>
            <person name="Martin F.M."/>
        </authorList>
    </citation>
    <scope>NUCLEOTIDE SEQUENCE</scope>
    <source>
        <strain evidence="1">FP105234-sp</strain>
    </source>
</reference>